<organism evidence="2 3">
    <name type="scientific">Paenibacillus aestuarii</name>
    <dbReference type="NCBI Taxonomy" id="516965"/>
    <lineage>
        <taxon>Bacteria</taxon>
        <taxon>Bacillati</taxon>
        <taxon>Bacillota</taxon>
        <taxon>Bacilli</taxon>
        <taxon>Bacillales</taxon>
        <taxon>Paenibacillaceae</taxon>
        <taxon>Paenibacillus</taxon>
    </lineage>
</organism>
<dbReference type="EMBL" id="JBHSMJ010000025">
    <property type="protein sequence ID" value="MFC5450090.1"/>
    <property type="molecule type" value="Genomic_DNA"/>
</dbReference>
<proteinExistence type="predicted"/>
<evidence type="ECO:0000313" key="3">
    <source>
        <dbReference type="Proteomes" id="UP001596044"/>
    </source>
</evidence>
<keyword evidence="1" id="KW-0732">Signal</keyword>
<protein>
    <submittedName>
        <fullName evidence="2">Uncharacterized protein</fullName>
    </submittedName>
</protein>
<accession>A0ABW0K9N4</accession>
<evidence type="ECO:0000256" key="1">
    <source>
        <dbReference type="SAM" id="SignalP"/>
    </source>
</evidence>
<gene>
    <name evidence="2" type="ORF">ACFPOG_17720</name>
</gene>
<sequence length="107" mass="11842">MKKVFKSVLVASLLSVSMISSHVFAAEQTNVPVTEEVATTPQNQDIVEKIDEINKKYGIGQEFSKEDSDFIIGNTPTIPKVGSSTSRTFSSVQTDKYYFTGKGYCYD</sequence>
<evidence type="ECO:0000313" key="2">
    <source>
        <dbReference type="EMBL" id="MFC5450090.1"/>
    </source>
</evidence>
<feature type="chain" id="PRO_5046439030" evidence="1">
    <location>
        <begin position="26"/>
        <end position="107"/>
    </location>
</feature>
<feature type="signal peptide" evidence="1">
    <location>
        <begin position="1"/>
        <end position="25"/>
    </location>
</feature>
<comment type="caution">
    <text evidence="2">The sequence shown here is derived from an EMBL/GenBank/DDBJ whole genome shotgun (WGS) entry which is preliminary data.</text>
</comment>
<dbReference type="Proteomes" id="UP001596044">
    <property type="component" value="Unassembled WGS sequence"/>
</dbReference>
<keyword evidence="3" id="KW-1185">Reference proteome</keyword>
<reference evidence="3" key="1">
    <citation type="journal article" date="2019" name="Int. J. Syst. Evol. Microbiol.">
        <title>The Global Catalogue of Microorganisms (GCM) 10K type strain sequencing project: providing services to taxonomists for standard genome sequencing and annotation.</title>
        <authorList>
            <consortium name="The Broad Institute Genomics Platform"/>
            <consortium name="The Broad Institute Genome Sequencing Center for Infectious Disease"/>
            <person name="Wu L."/>
            <person name="Ma J."/>
        </authorList>
    </citation>
    <scope>NUCLEOTIDE SEQUENCE [LARGE SCALE GENOMIC DNA]</scope>
    <source>
        <strain evidence="3">KACC 11904</strain>
    </source>
</reference>
<name>A0ABW0K9N4_9BACL</name>
<dbReference type="RefSeq" id="WP_270885392.1">
    <property type="nucleotide sequence ID" value="NZ_JAQFVF010000089.1"/>
</dbReference>